<dbReference type="InterPro" id="IPR002254">
    <property type="entry name" value="Flavin_mOase_2"/>
</dbReference>
<dbReference type="EC" id="1.-.-.-" evidence="7"/>
<comment type="caution">
    <text evidence="9">The sequence shown here is derived from an EMBL/GenBank/DDBJ whole genome shotgun (WGS) entry which is preliminary data.</text>
</comment>
<reference evidence="9 10" key="1">
    <citation type="journal article" date="2012" name="Genome Biol.">
        <title>Sequencing three crocodilian genomes to illuminate the evolution of archosaurs and amniotes.</title>
        <authorList>
            <person name="St John J.A."/>
            <person name="Braun E.L."/>
            <person name="Isberg S.R."/>
            <person name="Miles L.G."/>
            <person name="Chong A.Y."/>
            <person name="Gongora J."/>
            <person name="Dalzell P."/>
            <person name="Moran C."/>
            <person name="Bed'hom B."/>
            <person name="Abzhanov A."/>
            <person name="Burgess S.C."/>
            <person name="Cooksey A.M."/>
            <person name="Castoe T.A."/>
            <person name="Crawford N.G."/>
            <person name="Densmore L.D."/>
            <person name="Drew J.C."/>
            <person name="Edwards S.V."/>
            <person name="Faircloth B.C."/>
            <person name="Fujita M.K."/>
            <person name="Greenwold M.J."/>
            <person name="Hoffmann F.G."/>
            <person name="Howard J.M."/>
            <person name="Iguchi T."/>
            <person name="Janes D.E."/>
            <person name="Khan S.Y."/>
            <person name="Kohno S."/>
            <person name="de Koning A.J."/>
            <person name="Lance S.L."/>
            <person name="McCarthy F.M."/>
            <person name="McCormack J.E."/>
            <person name="Merchant M.E."/>
            <person name="Peterson D.G."/>
            <person name="Pollock D.D."/>
            <person name="Pourmand N."/>
            <person name="Raney B.J."/>
            <person name="Roessler K.A."/>
            <person name="Sanford J.R."/>
            <person name="Sawyer R.H."/>
            <person name="Schmidt C.J."/>
            <person name="Triplett E.W."/>
            <person name="Tuberville T.D."/>
            <person name="Venegas-Anaya M."/>
            <person name="Howard J.T."/>
            <person name="Jarvis E.D."/>
            <person name="Guillette L.J.Jr."/>
            <person name="Glenn T.C."/>
            <person name="Green R.E."/>
            <person name="Ray D.A."/>
        </authorList>
    </citation>
    <scope>NUCLEOTIDE SEQUENCE [LARGE SCALE GENOMIC DNA]</scope>
    <source>
        <strain evidence="9">KSC_2009_1</strain>
    </source>
</reference>
<evidence type="ECO:0000256" key="4">
    <source>
        <dbReference type="ARBA" id="ARBA00022827"/>
    </source>
</evidence>
<dbReference type="Proteomes" id="UP000050525">
    <property type="component" value="Unassembled WGS sequence"/>
</dbReference>
<dbReference type="PANTHER" id="PTHR23023">
    <property type="entry name" value="DIMETHYLANILINE MONOOXYGENASE"/>
    <property type="match status" value="1"/>
</dbReference>
<dbReference type="STRING" id="8496.A0A151NSH3"/>
<dbReference type="InterPro" id="IPR020946">
    <property type="entry name" value="Flavin_mOase-like"/>
</dbReference>
<evidence type="ECO:0000256" key="7">
    <source>
        <dbReference type="RuleBase" id="RU361177"/>
    </source>
</evidence>
<evidence type="ECO:0000313" key="10">
    <source>
        <dbReference type="Proteomes" id="UP000050525"/>
    </source>
</evidence>
<feature type="transmembrane region" description="Helical" evidence="8">
    <location>
        <begin position="111"/>
        <end position="129"/>
    </location>
</feature>
<keyword evidence="10" id="KW-1185">Reference proteome</keyword>
<evidence type="ECO:0000256" key="6">
    <source>
        <dbReference type="ARBA" id="ARBA00023136"/>
    </source>
</evidence>
<sequence length="132" mass="15009">MMTDTLKRREKRIQWFGTSRSQTLQTDHIEYLDELAEGSGAKPKIFSLLLTDPRLALLIFFGPCSPFQFRLTGPGRWDGARNAILTRKERIIKPTKTRVVRSSSNHSSVSYLLMMLGLLAILSAVFFGFQQS</sequence>
<keyword evidence="4 7" id="KW-0274">FAD</keyword>
<proteinExistence type="inferred from homology"/>
<evidence type="ECO:0000256" key="5">
    <source>
        <dbReference type="ARBA" id="ARBA00023002"/>
    </source>
</evidence>
<keyword evidence="5 7" id="KW-0560">Oxidoreductase</keyword>
<dbReference type="AlphaFoldDB" id="A0A151NSH3"/>
<keyword evidence="3 8" id="KW-0812">Transmembrane</keyword>
<dbReference type="GO" id="GO:0050661">
    <property type="term" value="F:NADP binding"/>
    <property type="evidence" value="ECO:0007669"/>
    <property type="project" value="InterPro"/>
</dbReference>
<gene>
    <name evidence="9" type="ORF">Y1Q_0006677</name>
</gene>
<evidence type="ECO:0000256" key="3">
    <source>
        <dbReference type="ARBA" id="ARBA00022692"/>
    </source>
</evidence>
<keyword evidence="8" id="KW-1133">Transmembrane helix</keyword>
<dbReference type="GO" id="GO:0016020">
    <property type="term" value="C:membrane"/>
    <property type="evidence" value="ECO:0007669"/>
    <property type="project" value="UniProtKB-SubCell"/>
</dbReference>
<evidence type="ECO:0000256" key="1">
    <source>
        <dbReference type="ARBA" id="ARBA00004167"/>
    </source>
</evidence>
<dbReference type="PRINTS" id="PR01122">
    <property type="entry name" value="FMOXYGENASE2"/>
</dbReference>
<keyword evidence="7" id="KW-0503">Monooxygenase</keyword>
<keyword evidence="2 7" id="KW-0285">Flavoprotein</keyword>
<evidence type="ECO:0000313" key="9">
    <source>
        <dbReference type="EMBL" id="KYO39786.1"/>
    </source>
</evidence>
<organism evidence="9 10">
    <name type="scientific">Alligator mississippiensis</name>
    <name type="common">American alligator</name>
    <dbReference type="NCBI Taxonomy" id="8496"/>
    <lineage>
        <taxon>Eukaryota</taxon>
        <taxon>Metazoa</taxon>
        <taxon>Chordata</taxon>
        <taxon>Craniata</taxon>
        <taxon>Vertebrata</taxon>
        <taxon>Euteleostomi</taxon>
        <taxon>Archelosauria</taxon>
        <taxon>Archosauria</taxon>
        <taxon>Crocodylia</taxon>
        <taxon>Alligatoridae</taxon>
        <taxon>Alligatorinae</taxon>
        <taxon>Alligator</taxon>
    </lineage>
</organism>
<dbReference type="InterPro" id="IPR050346">
    <property type="entry name" value="FMO-like"/>
</dbReference>
<dbReference type="EMBL" id="AKHW03002184">
    <property type="protein sequence ID" value="KYO39786.1"/>
    <property type="molecule type" value="Genomic_DNA"/>
</dbReference>
<dbReference type="GO" id="GO:0004499">
    <property type="term" value="F:N,N-dimethylaniline monooxygenase activity"/>
    <property type="evidence" value="ECO:0007669"/>
    <property type="project" value="InterPro"/>
</dbReference>
<comment type="subcellular location">
    <subcellularLocation>
        <location evidence="1">Membrane</location>
        <topology evidence="1">Single-pass membrane protein</topology>
    </subcellularLocation>
</comment>
<comment type="cofactor">
    <cofactor evidence="7">
        <name>FAD</name>
        <dbReference type="ChEBI" id="CHEBI:57692"/>
    </cofactor>
</comment>
<comment type="similarity">
    <text evidence="7">Belongs to the FMO family.</text>
</comment>
<keyword evidence="6 8" id="KW-0472">Membrane</keyword>
<accession>A0A151NSH3</accession>
<dbReference type="Pfam" id="PF00743">
    <property type="entry name" value="FMO-like"/>
    <property type="match status" value="1"/>
</dbReference>
<evidence type="ECO:0000256" key="2">
    <source>
        <dbReference type="ARBA" id="ARBA00022630"/>
    </source>
</evidence>
<protein>
    <recommendedName>
        <fullName evidence="7">Flavin-containing monooxygenase</fullName>
        <ecNumber evidence="7">1.-.-.-</ecNumber>
    </recommendedName>
</protein>
<evidence type="ECO:0000256" key="8">
    <source>
        <dbReference type="SAM" id="Phobius"/>
    </source>
</evidence>
<dbReference type="GO" id="GO:0050660">
    <property type="term" value="F:flavin adenine dinucleotide binding"/>
    <property type="evidence" value="ECO:0007669"/>
    <property type="project" value="InterPro"/>
</dbReference>
<name>A0A151NSH3_ALLMI</name>